<dbReference type="InterPro" id="IPR052905">
    <property type="entry name" value="LD-transpeptidase_YkuD-like"/>
</dbReference>
<evidence type="ECO:0000313" key="3">
    <source>
        <dbReference type="EMBL" id="BBL71984.1"/>
    </source>
</evidence>
<feature type="domain" description="L,D-TPase catalytic" evidence="2">
    <location>
        <begin position="315"/>
        <end position="503"/>
    </location>
</feature>
<proteinExistence type="predicted"/>
<keyword evidence="1" id="KW-0573">Peptidoglycan synthesis</keyword>
<dbReference type="CDD" id="cd16913">
    <property type="entry name" value="YkuD_like"/>
    <property type="match status" value="1"/>
</dbReference>
<dbReference type="Pfam" id="PF20142">
    <property type="entry name" value="Scaffold"/>
    <property type="match status" value="1"/>
</dbReference>
<dbReference type="Pfam" id="PF03734">
    <property type="entry name" value="YkuD"/>
    <property type="match status" value="1"/>
</dbReference>
<dbReference type="PANTHER" id="PTHR41533">
    <property type="entry name" value="L,D-TRANSPEPTIDASE HI_1667-RELATED"/>
    <property type="match status" value="1"/>
</dbReference>
<organism evidence="3 4">
    <name type="scientific">Methylogaea oryzae</name>
    <dbReference type="NCBI Taxonomy" id="1295382"/>
    <lineage>
        <taxon>Bacteria</taxon>
        <taxon>Pseudomonadati</taxon>
        <taxon>Pseudomonadota</taxon>
        <taxon>Gammaproteobacteria</taxon>
        <taxon>Methylococcales</taxon>
        <taxon>Methylococcaceae</taxon>
        <taxon>Methylogaea</taxon>
    </lineage>
</organism>
<accession>A0A8D5AKN2</accession>
<comment type="pathway">
    <text evidence="1">Cell wall biogenesis; peptidoglycan biosynthesis.</text>
</comment>
<evidence type="ECO:0000256" key="1">
    <source>
        <dbReference type="PROSITE-ProRule" id="PRU01373"/>
    </source>
</evidence>
<keyword evidence="1" id="KW-0133">Cell shape</keyword>
<dbReference type="GO" id="GO:0009252">
    <property type="term" value="P:peptidoglycan biosynthetic process"/>
    <property type="evidence" value="ECO:0007669"/>
    <property type="project" value="UniProtKB-KW"/>
</dbReference>
<feature type="active site" description="Proton donor/acceptor" evidence="1">
    <location>
        <position position="456"/>
    </location>
</feature>
<dbReference type="AlphaFoldDB" id="A0A8D5AKN2"/>
<dbReference type="KEGG" id="moz:MoryE10_25900"/>
<dbReference type="InterPro" id="IPR005490">
    <property type="entry name" value="LD_TPept_cat_dom"/>
</dbReference>
<gene>
    <name evidence="3" type="ORF">MoryE10_25900</name>
</gene>
<dbReference type="RefSeq" id="WP_221047299.1">
    <property type="nucleotide sequence ID" value="NZ_AP019782.1"/>
</dbReference>
<dbReference type="PROSITE" id="PS52029">
    <property type="entry name" value="LD_TPASE"/>
    <property type="match status" value="1"/>
</dbReference>
<keyword evidence="1" id="KW-0961">Cell wall biogenesis/degradation</keyword>
<dbReference type="GO" id="GO:0016740">
    <property type="term" value="F:transferase activity"/>
    <property type="evidence" value="ECO:0007669"/>
    <property type="project" value="InterPro"/>
</dbReference>
<dbReference type="Proteomes" id="UP000824988">
    <property type="component" value="Chromosome"/>
</dbReference>
<protein>
    <submittedName>
        <fullName evidence="3">Peptidoglycan-binding protein</fullName>
    </submittedName>
</protein>
<dbReference type="PANTHER" id="PTHR41533:SF2">
    <property type="entry name" value="BLR7131 PROTEIN"/>
    <property type="match status" value="1"/>
</dbReference>
<reference evidence="3" key="1">
    <citation type="submission" date="2019-06" db="EMBL/GenBank/DDBJ databases">
        <title>Complete genome sequence of Methylogaea oryzae strain JCM16910.</title>
        <authorList>
            <person name="Asakawa S."/>
        </authorList>
    </citation>
    <scope>NUCLEOTIDE SEQUENCE</scope>
    <source>
        <strain evidence="3">E10</strain>
    </source>
</reference>
<dbReference type="InterPro" id="IPR045380">
    <property type="entry name" value="LD_TPept_scaffold_dom"/>
</dbReference>
<dbReference type="GO" id="GO:0071555">
    <property type="term" value="P:cell wall organization"/>
    <property type="evidence" value="ECO:0007669"/>
    <property type="project" value="UniProtKB-UniRule"/>
</dbReference>
<dbReference type="InterPro" id="IPR002477">
    <property type="entry name" value="Peptidoglycan-bd-like"/>
</dbReference>
<dbReference type="Pfam" id="PF01471">
    <property type="entry name" value="PG_binding_1"/>
    <property type="match status" value="1"/>
</dbReference>
<evidence type="ECO:0000259" key="2">
    <source>
        <dbReference type="PROSITE" id="PS52029"/>
    </source>
</evidence>
<evidence type="ECO:0000313" key="4">
    <source>
        <dbReference type="Proteomes" id="UP000824988"/>
    </source>
</evidence>
<dbReference type="EMBL" id="AP019782">
    <property type="protein sequence ID" value="BBL71984.1"/>
    <property type="molecule type" value="Genomic_DNA"/>
</dbReference>
<dbReference type="GO" id="GO:0008360">
    <property type="term" value="P:regulation of cell shape"/>
    <property type="evidence" value="ECO:0007669"/>
    <property type="project" value="UniProtKB-UniRule"/>
</dbReference>
<keyword evidence="4" id="KW-1185">Reference proteome</keyword>
<name>A0A8D5AKN2_9GAMM</name>
<feature type="active site" description="Nucleophile" evidence="1">
    <location>
        <position position="475"/>
    </location>
</feature>
<sequence length="552" mass="60787">MDQDTALRPLLLITLLFGLALPPMAGANGTTAESDLDAPQSLPLRETLERAPAAPFTAELRRLYEARAFQPLWSRGGAPTSQALALTDALLHADEQGLTPADYDGPRLQAWLAAKPSAAANWTAFDIALSRALMRFGDHLHRGRVDAAAQAKLGIALQAKAPLDWTALLEEWSKSAEPAQALNRLEPDTAVYRTLKTALRQYRALAAQTPAFTPIPPAKKGLRPGETRDSVPALRALLQANGYLPQGQPPADANLYDEATADAVRRFQTHHGLEPDAVVGGQTLLQLNMTPANRLDQLRLGMERLRWLPDKHDGTFLVVNVPSFRLYGFSTGSPNLAKPDIGMNVIVGQAIDTRNTPVFQADMLYLVFRPYWNVPYSIARKELVPLIERDGGYIEKNDMEIVDAYGAAEGGALEASAENIEAVYGGKLRLRQRPGAKNALGPIKFVFPNMNSVYLHGTPQQRLFLRTRRDFSHGCIRVEDPASLAEFVLKKQDGWDKERIESSMKGDKSFTLRLGAAVPVYIFYTTALADEQGQVQFYPDIYGQDTKLLKLL</sequence>